<dbReference type="GeneID" id="25917352"/>
<dbReference type="Proteomes" id="UP000054560">
    <property type="component" value="Unassembled WGS sequence"/>
</dbReference>
<evidence type="ECO:0000313" key="3">
    <source>
        <dbReference type="Proteomes" id="UP000054560"/>
    </source>
</evidence>
<sequence>ADEGVVNSEPDASGNILKAAAVDRPMIKDGETIRGLIHDHHSLHSEPTTSINGHGYAGTHH</sequence>
<dbReference type="AlphaFoldDB" id="A0A0L0F1Y0"/>
<gene>
    <name evidence="2" type="ORF">SARC_16848</name>
</gene>
<feature type="non-terminal residue" evidence="2">
    <location>
        <position position="61"/>
    </location>
</feature>
<feature type="non-terminal residue" evidence="2">
    <location>
        <position position="1"/>
    </location>
</feature>
<keyword evidence="3" id="KW-1185">Reference proteome</keyword>
<dbReference type="RefSeq" id="XP_014144523.1">
    <property type="nucleotide sequence ID" value="XM_014289048.1"/>
</dbReference>
<name>A0A0L0F1Y0_9EUKA</name>
<organism evidence="2 3">
    <name type="scientific">Sphaeroforma arctica JP610</name>
    <dbReference type="NCBI Taxonomy" id="667725"/>
    <lineage>
        <taxon>Eukaryota</taxon>
        <taxon>Ichthyosporea</taxon>
        <taxon>Ichthyophonida</taxon>
        <taxon>Sphaeroforma</taxon>
    </lineage>
</organism>
<feature type="region of interest" description="Disordered" evidence="1">
    <location>
        <begin position="37"/>
        <end position="61"/>
    </location>
</feature>
<protein>
    <submittedName>
        <fullName evidence="2">Uncharacterized protein</fullName>
    </submittedName>
</protein>
<reference evidence="2 3" key="1">
    <citation type="submission" date="2011-02" db="EMBL/GenBank/DDBJ databases">
        <title>The Genome Sequence of Sphaeroforma arctica JP610.</title>
        <authorList>
            <consortium name="The Broad Institute Genome Sequencing Platform"/>
            <person name="Russ C."/>
            <person name="Cuomo C."/>
            <person name="Young S.K."/>
            <person name="Zeng Q."/>
            <person name="Gargeya S."/>
            <person name="Alvarado L."/>
            <person name="Berlin A."/>
            <person name="Chapman S.B."/>
            <person name="Chen Z."/>
            <person name="Freedman E."/>
            <person name="Gellesch M."/>
            <person name="Goldberg J."/>
            <person name="Griggs A."/>
            <person name="Gujja S."/>
            <person name="Heilman E."/>
            <person name="Heiman D."/>
            <person name="Howarth C."/>
            <person name="Mehta T."/>
            <person name="Neiman D."/>
            <person name="Pearson M."/>
            <person name="Roberts A."/>
            <person name="Saif S."/>
            <person name="Shea T."/>
            <person name="Shenoy N."/>
            <person name="Sisk P."/>
            <person name="Stolte C."/>
            <person name="Sykes S."/>
            <person name="White J."/>
            <person name="Yandava C."/>
            <person name="Burger G."/>
            <person name="Gray M.W."/>
            <person name="Holland P.W.H."/>
            <person name="King N."/>
            <person name="Lang F.B.F."/>
            <person name="Roger A.J."/>
            <person name="Ruiz-Trillo I."/>
            <person name="Haas B."/>
            <person name="Nusbaum C."/>
            <person name="Birren B."/>
        </authorList>
    </citation>
    <scope>NUCLEOTIDE SEQUENCE [LARGE SCALE GENOMIC DNA]</scope>
    <source>
        <strain evidence="2 3">JP610</strain>
    </source>
</reference>
<accession>A0A0L0F1Y0</accession>
<proteinExistence type="predicted"/>
<evidence type="ECO:0000256" key="1">
    <source>
        <dbReference type="SAM" id="MobiDB-lite"/>
    </source>
</evidence>
<dbReference type="EMBL" id="KQ250647">
    <property type="protein sequence ID" value="KNC70621.1"/>
    <property type="molecule type" value="Genomic_DNA"/>
</dbReference>
<evidence type="ECO:0000313" key="2">
    <source>
        <dbReference type="EMBL" id="KNC70621.1"/>
    </source>
</evidence>